<dbReference type="EMBL" id="FNBN01000002">
    <property type="protein sequence ID" value="SDF70100.1"/>
    <property type="molecule type" value="Genomic_DNA"/>
</dbReference>
<accession>A0A1G7N9W8</accession>
<gene>
    <name evidence="2" type="ORF">SAMN04488121_102698</name>
</gene>
<evidence type="ECO:0000313" key="3">
    <source>
        <dbReference type="Proteomes" id="UP000199045"/>
    </source>
</evidence>
<keyword evidence="1" id="KW-0472">Membrane</keyword>
<sequence length="137" mass="16050">MEFRTARSHYNTFYMIVLGIIIGTLVGVCVGKVNLYVVLMFFAAMTLPYMLFRVYLSIDIEGQQLIVKSMNFFSRKTDVFSIREVALQLYYIPRVGKSKAFYSMYIIKEGKILHRINHDMKELSVFIDRFNRHKAGI</sequence>
<dbReference type="AlphaFoldDB" id="A0A1G7N9W8"/>
<reference evidence="2 3" key="1">
    <citation type="submission" date="2016-10" db="EMBL/GenBank/DDBJ databases">
        <authorList>
            <person name="de Groot N.N."/>
        </authorList>
    </citation>
    <scope>NUCLEOTIDE SEQUENCE [LARGE SCALE GENOMIC DNA]</scope>
    <source>
        <strain evidence="2 3">DSM 527</strain>
    </source>
</reference>
<feature type="transmembrane region" description="Helical" evidence="1">
    <location>
        <begin position="36"/>
        <end position="56"/>
    </location>
</feature>
<dbReference type="OrthoDB" id="9840741at2"/>
<evidence type="ECO:0000256" key="1">
    <source>
        <dbReference type="SAM" id="Phobius"/>
    </source>
</evidence>
<dbReference type="RefSeq" id="WP_089831270.1">
    <property type="nucleotide sequence ID" value="NZ_FNBN01000002.1"/>
</dbReference>
<proteinExistence type="predicted"/>
<organism evidence="2 3">
    <name type="scientific">Chitinophaga filiformis</name>
    <name type="common">Myxococcus filiformis</name>
    <name type="synonym">Flexibacter filiformis</name>
    <dbReference type="NCBI Taxonomy" id="104663"/>
    <lineage>
        <taxon>Bacteria</taxon>
        <taxon>Pseudomonadati</taxon>
        <taxon>Bacteroidota</taxon>
        <taxon>Chitinophagia</taxon>
        <taxon>Chitinophagales</taxon>
        <taxon>Chitinophagaceae</taxon>
        <taxon>Chitinophaga</taxon>
    </lineage>
</organism>
<feature type="transmembrane region" description="Helical" evidence="1">
    <location>
        <begin position="12"/>
        <end position="30"/>
    </location>
</feature>
<evidence type="ECO:0000313" key="2">
    <source>
        <dbReference type="EMBL" id="SDF70100.1"/>
    </source>
</evidence>
<keyword evidence="1" id="KW-0812">Transmembrane</keyword>
<evidence type="ECO:0008006" key="4">
    <source>
        <dbReference type="Google" id="ProtNLM"/>
    </source>
</evidence>
<dbReference type="Proteomes" id="UP000199045">
    <property type="component" value="Unassembled WGS sequence"/>
</dbReference>
<keyword evidence="1" id="KW-1133">Transmembrane helix</keyword>
<name>A0A1G7N9W8_CHIFI</name>
<protein>
    <recommendedName>
        <fullName evidence="4">PH domain-containing protein</fullName>
    </recommendedName>
</protein>